<dbReference type="InterPro" id="IPR023765">
    <property type="entry name" value="SBP_5_CS"/>
</dbReference>
<feature type="compositionally biased region" description="Polar residues" evidence="4">
    <location>
        <begin position="45"/>
        <end position="56"/>
    </location>
</feature>
<dbReference type="GO" id="GO:0042597">
    <property type="term" value="C:periplasmic space"/>
    <property type="evidence" value="ECO:0007669"/>
    <property type="project" value="UniProtKB-ARBA"/>
</dbReference>
<dbReference type="GO" id="GO:0043190">
    <property type="term" value="C:ATP-binding cassette (ABC) transporter complex"/>
    <property type="evidence" value="ECO:0007669"/>
    <property type="project" value="InterPro"/>
</dbReference>
<dbReference type="PIRSF" id="PIRSF002741">
    <property type="entry name" value="MppA"/>
    <property type="match status" value="1"/>
</dbReference>
<dbReference type="Proteomes" id="UP001321786">
    <property type="component" value="Chromosome"/>
</dbReference>
<dbReference type="AlphaFoldDB" id="A0AAU9E8J8"/>
<keyword evidence="3 5" id="KW-0732">Signal</keyword>
<dbReference type="PANTHER" id="PTHR30290:SF81">
    <property type="entry name" value="OLIGOPEPTIDE-BINDING PROTEIN OPPA"/>
    <property type="match status" value="1"/>
</dbReference>
<evidence type="ECO:0000256" key="3">
    <source>
        <dbReference type="ARBA" id="ARBA00022729"/>
    </source>
</evidence>
<evidence type="ECO:0000313" key="7">
    <source>
        <dbReference type="EMBL" id="BEP28077.1"/>
    </source>
</evidence>
<dbReference type="Gene3D" id="3.40.190.10">
    <property type="entry name" value="Periplasmic binding protein-like II"/>
    <property type="match status" value="1"/>
</dbReference>
<organism evidence="7 8">
    <name type="scientific">Helicovermis profundi</name>
    <dbReference type="NCBI Taxonomy" id="3065157"/>
    <lineage>
        <taxon>Bacteria</taxon>
        <taxon>Bacillati</taxon>
        <taxon>Bacillota</taxon>
        <taxon>Clostridia</taxon>
        <taxon>Helicovermis</taxon>
    </lineage>
</organism>
<dbReference type="InterPro" id="IPR000914">
    <property type="entry name" value="SBP_5_dom"/>
</dbReference>
<feature type="domain" description="Solute-binding protein family 5" evidence="6">
    <location>
        <begin position="109"/>
        <end position="486"/>
    </location>
</feature>
<evidence type="ECO:0000256" key="1">
    <source>
        <dbReference type="ARBA" id="ARBA00004193"/>
    </source>
</evidence>
<sequence length="580" mass="65612">MKKVIMLLLILMLTVGMMAGCGAPAKTDAASTTPAVSDDQKDATESTVVESDTSIPNPAKERAGSDKTLVVGMSEAKGEFLPTYYSTTYDGYVVGLIFDQLMSNNAEGELVPSLATGYEMSNDNKTYTFKLRDDVKFSDGTPFTANDVAFTFTSISDPKYDGRYNSAVMELEGYDAYHEGDAKSVSGIKVIDDYTISFTFTKAKVDNIFNLQLGILPEKVYGFEKGNVQVMKDKMTNLELVGTGKYKFTKFEPKQFVELDANDNWFGGKVNIPKLIIKFTTIDTYFQELQAGNIDMQIQVPAKSDNKQQLDEMGFADINAYPSNGYGYMGFNLRDPRLADKTVRQALTYGFNREAFVQLYYNGNASVCNTPISQVSWAYTNDVNKYEYNPEKAIKMLEDDGWKLNADGVREKDGKKLSFVWDTYTDSKYVETMIPMLKSDWEKLGVKVEPNLMDFNSLVNKVYTERDFDLYNMAWSMTIDPGDNYSTFHSKFDVPDGNNSVGLRNPEIDKLLEEGSVEFDKAKRVKIYQEFALKMNEELPYMFLTQNTQWDVSNNRVKGLKISPYCDWTYFIENVTLDNN</sequence>
<evidence type="ECO:0000256" key="5">
    <source>
        <dbReference type="SAM" id="SignalP"/>
    </source>
</evidence>
<name>A0AAU9E8J8_9FIRM</name>
<gene>
    <name evidence="7" type="ORF">HLPR_04080</name>
</gene>
<proteinExistence type="inferred from homology"/>
<keyword evidence="8" id="KW-1185">Reference proteome</keyword>
<dbReference type="PANTHER" id="PTHR30290">
    <property type="entry name" value="PERIPLASMIC BINDING COMPONENT OF ABC TRANSPORTER"/>
    <property type="match status" value="1"/>
</dbReference>
<evidence type="ECO:0000313" key="8">
    <source>
        <dbReference type="Proteomes" id="UP001321786"/>
    </source>
</evidence>
<dbReference type="GO" id="GO:1904680">
    <property type="term" value="F:peptide transmembrane transporter activity"/>
    <property type="evidence" value="ECO:0007669"/>
    <property type="project" value="TreeGrafter"/>
</dbReference>
<feature type="signal peptide" evidence="5">
    <location>
        <begin position="1"/>
        <end position="19"/>
    </location>
</feature>
<comment type="subcellular location">
    <subcellularLocation>
        <location evidence="1">Cell membrane</location>
        <topology evidence="1">Lipid-anchor</topology>
    </subcellularLocation>
</comment>
<dbReference type="PROSITE" id="PS51257">
    <property type="entry name" value="PROKAR_LIPOPROTEIN"/>
    <property type="match status" value="1"/>
</dbReference>
<dbReference type="Gene3D" id="3.10.105.10">
    <property type="entry name" value="Dipeptide-binding Protein, Domain 3"/>
    <property type="match status" value="1"/>
</dbReference>
<comment type="similarity">
    <text evidence="2">Belongs to the bacterial solute-binding protein 5 family.</text>
</comment>
<evidence type="ECO:0000259" key="6">
    <source>
        <dbReference type="Pfam" id="PF00496"/>
    </source>
</evidence>
<dbReference type="Gene3D" id="3.90.76.10">
    <property type="entry name" value="Dipeptide-binding Protein, Domain 1"/>
    <property type="match status" value="1"/>
</dbReference>
<evidence type="ECO:0000256" key="2">
    <source>
        <dbReference type="ARBA" id="ARBA00005695"/>
    </source>
</evidence>
<dbReference type="PROSITE" id="PS01040">
    <property type="entry name" value="SBP_BACTERIAL_5"/>
    <property type="match status" value="1"/>
</dbReference>
<dbReference type="RefSeq" id="WP_338536424.1">
    <property type="nucleotide sequence ID" value="NZ_AP028654.1"/>
</dbReference>
<accession>A0AAU9E8J8</accession>
<dbReference type="SUPFAM" id="SSF53850">
    <property type="entry name" value="Periplasmic binding protein-like II"/>
    <property type="match status" value="1"/>
</dbReference>
<evidence type="ECO:0000256" key="4">
    <source>
        <dbReference type="SAM" id="MobiDB-lite"/>
    </source>
</evidence>
<feature type="region of interest" description="Disordered" evidence="4">
    <location>
        <begin position="28"/>
        <end position="64"/>
    </location>
</feature>
<dbReference type="GO" id="GO:0015833">
    <property type="term" value="P:peptide transport"/>
    <property type="evidence" value="ECO:0007669"/>
    <property type="project" value="TreeGrafter"/>
</dbReference>
<dbReference type="EMBL" id="AP028654">
    <property type="protein sequence ID" value="BEP28077.1"/>
    <property type="molecule type" value="Genomic_DNA"/>
</dbReference>
<dbReference type="InterPro" id="IPR039424">
    <property type="entry name" value="SBP_5"/>
</dbReference>
<dbReference type="Pfam" id="PF00496">
    <property type="entry name" value="SBP_bac_5"/>
    <property type="match status" value="1"/>
</dbReference>
<protein>
    <submittedName>
        <fullName evidence="7">ABC transporter substrate-binding protein</fullName>
    </submittedName>
</protein>
<dbReference type="KEGG" id="hprf:HLPR_04080"/>
<reference evidence="7 8" key="1">
    <citation type="submission" date="2023-08" db="EMBL/GenBank/DDBJ databases">
        <title>Helicovermis profunda gen. nov., sp. nov., a novel mesophilic, fermentative bacterium within the Bacillota from a deep-sea hydrothermal vent chimney.</title>
        <authorList>
            <person name="Miyazaki U."/>
            <person name="Mizutani D."/>
            <person name="Hashimoto Y."/>
            <person name="Tame A."/>
            <person name="Sawayama S."/>
            <person name="Miyazaki J."/>
            <person name="Takai K."/>
            <person name="Nakagawa S."/>
        </authorList>
    </citation>
    <scope>NUCLEOTIDE SEQUENCE [LARGE SCALE GENOMIC DNA]</scope>
    <source>
        <strain evidence="7 8">S502</strain>
    </source>
</reference>
<feature type="chain" id="PRO_5043739818" evidence="5">
    <location>
        <begin position="20"/>
        <end position="580"/>
    </location>
</feature>
<dbReference type="InterPro" id="IPR030678">
    <property type="entry name" value="Peptide/Ni-bd"/>
</dbReference>